<dbReference type="Ensembl" id="ENSSSCT00030078053.1">
    <property type="protein sequence ID" value="ENSSSCP00030035663.1"/>
    <property type="gene ID" value="ENSSSCG00030056031.1"/>
</dbReference>
<accession>A0A8D0XCF7</accession>
<sequence length="237" mass="25960">SSVPTQPFHPLFRSEELSQGPEILQDDLVAPGWQGLLAQEATVASVAAEQEEEVGVAVKKFSWQKAVWGPTHRVISATDAQYRYSCLVHIPEWVVVFPVGVPADGETLGVAEEGLLKLSQGVAPEQFSGVHYFLQGRGIPGNKKWNGEGRKERKELGNTLAAEGTQWQPTGQILTTEAFFGPWYILKLPFHCHHLNQDASHRSSCRGAAETIQLEAMRLQVRSLASLSGLSKDPALL</sequence>
<reference evidence="1" key="1">
    <citation type="submission" date="2025-08" db="UniProtKB">
        <authorList>
            <consortium name="Ensembl"/>
        </authorList>
    </citation>
    <scope>IDENTIFICATION</scope>
</reference>
<dbReference type="AlphaFoldDB" id="A0A8D0XCF7"/>
<protein>
    <submittedName>
        <fullName evidence="1">Uncharacterized protein</fullName>
    </submittedName>
</protein>
<evidence type="ECO:0000313" key="2">
    <source>
        <dbReference type="Proteomes" id="UP000694570"/>
    </source>
</evidence>
<evidence type="ECO:0000313" key="1">
    <source>
        <dbReference type="Ensembl" id="ENSSSCP00030035663.1"/>
    </source>
</evidence>
<proteinExistence type="predicted"/>
<name>A0A8D0XCF7_PIG</name>
<dbReference type="Proteomes" id="UP000694570">
    <property type="component" value="Unplaced"/>
</dbReference>
<organism evidence="1 2">
    <name type="scientific">Sus scrofa</name>
    <name type="common">Pig</name>
    <dbReference type="NCBI Taxonomy" id="9823"/>
    <lineage>
        <taxon>Eukaryota</taxon>
        <taxon>Metazoa</taxon>
        <taxon>Chordata</taxon>
        <taxon>Craniata</taxon>
        <taxon>Vertebrata</taxon>
        <taxon>Euteleostomi</taxon>
        <taxon>Mammalia</taxon>
        <taxon>Eutheria</taxon>
        <taxon>Laurasiatheria</taxon>
        <taxon>Artiodactyla</taxon>
        <taxon>Suina</taxon>
        <taxon>Suidae</taxon>
        <taxon>Sus</taxon>
    </lineage>
</organism>